<dbReference type="STRING" id="363754.RHSP_50177"/>
<name>N6UCU8_9HYPH</name>
<protein>
    <submittedName>
        <fullName evidence="1">Uncharacterized protein</fullName>
    </submittedName>
</protein>
<sequence length="363" mass="38442">MPTIGGGCSDDIVCSGRCRRRITVCHATRTVVLGMAGREGSSPSTEEKGAVWPPLNQPLLLQAKLGLDRRQAVCAILGGDAGEPGGNGCRIGLQPFLCGHFRILAIVQDLAHDFVFHRQREDEIFDEGADIRALLQVAGPDVGVDGRAAEIRSEDVVAAGQIGHLVGGVHRVRRPAEEDDRLAFLVGAGDLREHALLGGLDHFEALQAESVLVDHVDDQAVAVIARLDAIDLAVEIALMGGDILEVLDAERGTLFIGGERILGAFEIGADGFDRFVFRERLDVLGHGGHPVAEEDVDVLVLKRLIGHRHSKHLDVGVVAERLQEDGGRCGSGGDVGPTHIGEMYGATARRLGCGSSGGAQCQS</sequence>
<accession>N6UCU8</accession>
<keyword evidence="2" id="KW-1185">Reference proteome</keyword>
<comment type="caution">
    <text evidence="1">The sequence shown here is derived from an EMBL/GenBank/DDBJ whole genome shotgun (WGS) entry which is preliminary data.</text>
</comment>
<organism evidence="1 2">
    <name type="scientific">Rhizobium freirei PRF 81</name>
    <dbReference type="NCBI Taxonomy" id="363754"/>
    <lineage>
        <taxon>Bacteria</taxon>
        <taxon>Pseudomonadati</taxon>
        <taxon>Pseudomonadota</taxon>
        <taxon>Alphaproteobacteria</taxon>
        <taxon>Hyphomicrobiales</taxon>
        <taxon>Rhizobiaceae</taxon>
        <taxon>Rhizobium/Agrobacterium group</taxon>
        <taxon>Rhizobium</taxon>
    </lineage>
</organism>
<dbReference type="AlphaFoldDB" id="N6UCU8"/>
<dbReference type="Proteomes" id="UP000012429">
    <property type="component" value="Unassembled WGS sequence"/>
</dbReference>
<gene>
    <name evidence="1" type="ORF">RHSP_50177</name>
</gene>
<dbReference type="EMBL" id="AQHN01000055">
    <property type="protein sequence ID" value="ENN87978.1"/>
    <property type="molecule type" value="Genomic_DNA"/>
</dbReference>
<evidence type="ECO:0000313" key="2">
    <source>
        <dbReference type="Proteomes" id="UP000012429"/>
    </source>
</evidence>
<proteinExistence type="predicted"/>
<evidence type="ECO:0000313" key="1">
    <source>
        <dbReference type="EMBL" id="ENN87978.1"/>
    </source>
</evidence>
<reference evidence="1 2" key="1">
    <citation type="journal article" date="2012" name="BMC Genomics">
        <title>Genomic basis of broad host range and environmental adaptability of Rhizobium tropici CIAT 899 and Rhizobium sp. PRF 81 which are used in inoculants for common bean (Phaseolus vulgaris L.).</title>
        <authorList>
            <person name="Ormeno-Orrillo E."/>
            <person name="Menna P."/>
            <person name="Almeida L.G."/>
            <person name="Ollero F.J."/>
            <person name="Nicolas M.F."/>
            <person name="Pains Rodrigues E."/>
            <person name="Shigueyoshi Nakatani A."/>
            <person name="Silva Batista J.S."/>
            <person name="Oliveira Chueire L.M."/>
            <person name="Souza R.C."/>
            <person name="Ribeiro Vasconcelos A.T."/>
            <person name="Megias M."/>
            <person name="Hungria M."/>
            <person name="Martinez-Romero E."/>
        </authorList>
    </citation>
    <scope>NUCLEOTIDE SEQUENCE [LARGE SCALE GENOMIC DNA]</scope>
    <source>
        <strain evidence="1 2">PRF 81</strain>
    </source>
</reference>